<name>A0A6J1TZK1_9SAUR</name>
<dbReference type="PROSITE" id="PS50010">
    <property type="entry name" value="DH_2"/>
    <property type="match status" value="1"/>
</dbReference>
<reference evidence="3" key="1">
    <citation type="submission" date="2025-08" db="UniProtKB">
        <authorList>
            <consortium name="RefSeq"/>
        </authorList>
    </citation>
    <scope>IDENTIFICATION</scope>
</reference>
<sequence>MEILRTRFSSWTPIENKSLNNQLYQERIRLISHWFDLWTDKQRKHFLFLILNQCNKSQLKCAEKWLVENIPLTHVDFTTLLPRFISLYVFSFLSPRDLCTAVQVNWHWKFLTEQDCLWMPICLKLGWFLPYVPEKNEYGAWKQYYIACATSLDCLTPRRAAYHSTTSDFKTKIEEQEEKCQAKCLQKFIRGGLAVRKKELFKARPPWISGTRSSGFYKSGFQPHLSQSIYDKVELSSELLMKVLFPPSPNVSIFISMHTELHPQNNVELEAEKPLILSSEKSLPERFCQPVAQGYPNGMHSLHPHLVLISSHIPAYEMFVDSVKPGVVLIVYEHTGTTLESLIHSVERALDGQRAKSIGIISDGDSREINLLQGYKINASNLLKPEMREFWKRLKSCVISPEEGGSIDVFVPLAASEAGKEILSQLTHLTGAFFRTPTGIATGSYQHILSEWLGSQKGSSPPFLYLTEGKLQIWLRFTELLEEALDVVRKKLSPYFFDLQKNMAGKILGQIMFNTMSWSDIQDNGRIIQTLANGLVELSRGNHENPLEFLSSFLMKKCKNGELGDQDFLTEDTSESGLDVLLKVQKNQEDVIEKRQSFARELLLSERSYVHILEIVKDVYVKPIKAALASHQAILSDISTQLIFSDVLDILQINRCFLAELTRRLNEWSPAQNVGDIFIKLGQQFQTYTNFFNNYAIILKTIDKCRETIPVFRAFLKRHDRTVVTTMRSLQELLLCPSKRVKEYITLLCALRLHTPQEHADHEDLATAIKQMKQLNDYIDQLKLNVGRNDQLLRVQQCIQGGPQLLKANRYLIMVQDAAQLNCSQRTNLPFRLYEHTHDLRVFLFNDILVISQRNISYKPFERTPKVTYQFLATIMLHQLQIEDIPDSKYIKNALLLQGPKQQLICSIDEDKFVWLSALQKAIHCSISEDVN</sequence>
<dbReference type="Pfam" id="PF12937">
    <property type="entry name" value="F-box-like"/>
    <property type="match status" value="1"/>
</dbReference>
<evidence type="ECO:0000313" key="2">
    <source>
        <dbReference type="Proteomes" id="UP000504612"/>
    </source>
</evidence>
<dbReference type="Pfam" id="PF00621">
    <property type="entry name" value="RhoGEF"/>
    <property type="match status" value="1"/>
</dbReference>
<feature type="domain" description="DH" evidence="1">
    <location>
        <begin position="594"/>
        <end position="782"/>
    </location>
</feature>
<dbReference type="InterPro" id="IPR001810">
    <property type="entry name" value="F-box_dom"/>
</dbReference>
<dbReference type="SUPFAM" id="SSF50729">
    <property type="entry name" value="PH domain-like"/>
    <property type="match status" value="1"/>
</dbReference>
<dbReference type="KEGG" id="nss:113411126"/>
<dbReference type="PANTHER" id="PTHR46857">
    <property type="entry name" value="EPITHELIAL CELL-TRANSFORMING SEQUENCE 2 ONCOGENE-LIKE"/>
    <property type="match status" value="1"/>
</dbReference>
<dbReference type="InterPro" id="IPR036047">
    <property type="entry name" value="F-box-like_dom_sf"/>
</dbReference>
<evidence type="ECO:0000259" key="1">
    <source>
        <dbReference type="PROSITE" id="PS50010"/>
    </source>
</evidence>
<dbReference type="InterPro" id="IPR025592">
    <property type="entry name" value="DUF4347"/>
</dbReference>
<proteinExistence type="predicted"/>
<dbReference type="CTD" id="345930"/>
<dbReference type="AlphaFoldDB" id="A0A6J1TZK1"/>
<gene>
    <name evidence="3" type="primary">ECT2L</name>
</gene>
<dbReference type="CDD" id="cd00160">
    <property type="entry name" value="RhoGEF"/>
    <property type="match status" value="1"/>
</dbReference>
<dbReference type="InterPro" id="IPR052805">
    <property type="entry name" value="GEF_Ubiquitin-Prot_Reg"/>
</dbReference>
<dbReference type="Proteomes" id="UP000504612">
    <property type="component" value="Unplaced"/>
</dbReference>
<dbReference type="Gene3D" id="2.30.29.30">
    <property type="entry name" value="Pleckstrin-homology domain (PH domain)/Phosphotyrosine-binding domain (PTB)"/>
    <property type="match status" value="1"/>
</dbReference>
<dbReference type="GeneID" id="113411126"/>
<dbReference type="SUPFAM" id="SSF81383">
    <property type="entry name" value="F-box domain"/>
    <property type="match status" value="1"/>
</dbReference>
<dbReference type="PANTHER" id="PTHR46857:SF1">
    <property type="entry name" value="EPITHELIAL CELL-TRANSFORMING SEQUENCE 2 ONCOGENE-LIKE"/>
    <property type="match status" value="1"/>
</dbReference>
<accession>A0A6J1TZK1</accession>
<dbReference type="RefSeq" id="XP_026521813.1">
    <property type="nucleotide sequence ID" value="XM_026666028.1"/>
</dbReference>
<dbReference type="Pfam" id="PF22697">
    <property type="entry name" value="SOS1_NGEF_PH"/>
    <property type="match status" value="1"/>
</dbReference>
<organism evidence="2 3">
    <name type="scientific">Notechis scutatus</name>
    <name type="common">mainland tiger snake</name>
    <dbReference type="NCBI Taxonomy" id="8663"/>
    <lineage>
        <taxon>Eukaryota</taxon>
        <taxon>Metazoa</taxon>
        <taxon>Chordata</taxon>
        <taxon>Craniata</taxon>
        <taxon>Vertebrata</taxon>
        <taxon>Euteleostomi</taxon>
        <taxon>Lepidosauria</taxon>
        <taxon>Squamata</taxon>
        <taxon>Bifurcata</taxon>
        <taxon>Unidentata</taxon>
        <taxon>Episquamata</taxon>
        <taxon>Toxicofera</taxon>
        <taxon>Serpentes</taxon>
        <taxon>Colubroidea</taxon>
        <taxon>Elapidae</taxon>
        <taxon>Hydrophiinae</taxon>
        <taxon>Notechis</taxon>
    </lineage>
</organism>
<evidence type="ECO:0000313" key="3">
    <source>
        <dbReference type="RefSeq" id="XP_026521813.1"/>
    </source>
</evidence>
<dbReference type="SUPFAM" id="SSF48065">
    <property type="entry name" value="DBL homology domain (DH-domain)"/>
    <property type="match status" value="1"/>
</dbReference>
<dbReference type="Pfam" id="PF14252">
    <property type="entry name" value="DUF4347"/>
    <property type="match status" value="1"/>
</dbReference>
<dbReference type="Gene3D" id="1.20.1280.50">
    <property type="match status" value="1"/>
</dbReference>
<dbReference type="InterPro" id="IPR055251">
    <property type="entry name" value="SOS1_NGEF_PH"/>
</dbReference>
<dbReference type="GO" id="GO:0005085">
    <property type="term" value="F:guanyl-nucleotide exchange factor activity"/>
    <property type="evidence" value="ECO:0007669"/>
    <property type="project" value="InterPro"/>
</dbReference>
<dbReference type="InterPro" id="IPR035899">
    <property type="entry name" value="DBL_dom_sf"/>
</dbReference>
<dbReference type="InterPro" id="IPR000219">
    <property type="entry name" value="DH_dom"/>
</dbReference>
<dbReference type="InterPro" id="IPR011993">
    <property type="entry name" value="PH-like_dom_sf"/>
</dbReference>
<protein>
    <submittedName>
        <fullName evidence="3">Epithelial cell-transforming sequence 2 oncogene-like</fullName>
    </submittedName>
</protein>
<dbReference type="SMART" id="SM00325">
    <property type="entry name" value="RhoGEF"/>
    <property type="match status" value="1"/>
</dbReference>
<keyword evidence="2" id="KW-1185">Reference proteome</keyword>
<dbReference type="CDD" id="cd22173">
    <property type="entry name" value="F-box_ECT2L"/>
    <property type="match status" value="1"/>
</dbReference>
<dbReference type="CDD" id="cd22958">
    <property type="entry name" value="DD_DPY30_SDC1-like"/>
    <property type="match status" value="1"/>
</dbReference>
<dbReference type="Gene3D" id="1.20.900.10">
    <property type="entry name" value="Dbl homology (DH) domain"/>
    <property type="match status" value="1"/>
</dbReference>